<dbReference type="Proteomes" id="UP000325832">
    <property type="component" value="Genome"/>
</dbReference>
<dbReference type="EMBL" id="MN234162">
    <property type="protein sequence ID" value="QFG08160.1"/>
    <property type="molecule type" value="Genomic_DNA"/>
</dbReference>
<evidence type="ECO:0000313" key="1">
    <source>
        <dbReference type="EMBL" id="QFG08160.1"/>
    </source>
</evidence>
<evidence type="ECO:0000313" key="2">
    <source>
        <dbReference type="Proteomes" id="UP000325832"/>
    </source>
</evidence>
<protein>
    <submittedName>
        <fullName evidence="1">Uncharacterized protein</fullName>
    </submittedName>
</protein>
<sequence>MGAKFKYNDGEIRRGARNLDRKLENAVELIIDAGATRGEAYMKNNAPWTDRTGAARSGLTTMTHHESDQSTVVFAHAVDYGIWLEVKNDGEYEVIMPSVLHTGKEIMDDFRNLFERL</sequence>
<organism evidence="1 2">
    <name type="scientific">Gordonia phage GretelLyn</name>
    <dbReference type="NCBI Taxonomy" id="2599844"/>
    <lineage>
        <taxon>Viruses</taxon>
        <taxon>Duplodnaviria</taxon>
        <taxon>Heunggongvirae</taxon>
        <taxon>Uroviricota</taxon>
        <taxon>Caudoviricetes</taxon>
        <taxon>Dovevirinae</taxon>
        <taxon>Lambovirus</taxon>
        <taxon>Lambovirus sadboi</taxon>
    </lineage>
</organism>
<name>A0A5J6TBH8_9CAUD</name>
<accession>A0A5J6TBH8</accession>
<reference evidence="1 2" key="1">
    <citation type="submission" date="2019-07" db="EMBL/GenBank/DDBJ databases">
        <authorList>
            <person name="Lauer M.J."/>
            <person name="Stoner T.H."/>
            <person name="Garlena R.A."/>
            <person name="Russell D.A."/>
            <person name="Pope W.H."/>
            <person name="Jacobs-Sera D."/>
            <person name="Hatfull G.F."/>
        </authorList>
    </citation>
    <scope>NUCLEOTIDE SEQUENCE [LARGE SCALE GENOMIC DNA]</scope>
</reference>
<proteinExistence type="predicted"/>
<gene>
    <name evidence="1" type="primary">20</name>
    <name evidence="1" type="ORF">PBI_GRETELLYN_20</name>
</gene>